<keyword evidence="1" id="KW-1133">Transmembrane helix</keyword>
<evidence type="ECO:0000256" key="1">
    <source>
        <dbReference type="SAM" id="Phobius"/>
    </source>
</evidence>
<feature type="transmembrane region" description="Helical" evidence="1">
    <location>
        <begin position="7"/>
        <end position="25"/>
    </location>
</feature>
<proteinExistence type="predicted"/>
<sequence>MSSNQKKLIIFSIVFIGIVELYFMFGAAKEHYQKKASNKEYININTLKNIPFTNMEDTFDYIKDRNNCLTVISALATDIRYINIILEDVPKSKSIDEYYIANKGAISDIYGLTSLEEFKNFYDTIAPLQVLNKYEMSVETINNSSDKYNFELKLEGNEDVTIPVVINVKDLKNMKSSSFWNKR</sequence>
<keyword evidence="1" id="KW-0472">Membrane</keyword>
<protein>
    <submittedName>
        <fullName evidence="2">Uncharacterized protein</fullName>
    </submittedName>
</protein>
<name>A0A964RL57_9CLOT</name>
<dbReference type="RefSeq" id="WP_160358856.1">
    <property type="nucleotide sequence ID" value="NZ_WSRQ01000010.1"/>
</dbReference>
<reference evidence="2" key="1">
    <citation type="submission" date="2019-12" db="EMBL/GenBank/DDBJ databases">
        <title>Microbes associate with the intestines of laboratory mice.</title>
        <authorList>
            <person name="Navarre W."/>
            <person name="Wong E."/>
        </authorList>
    </citation>
    <scope>NUCLEOTIDE SEQUENCE</scope>
    <source>
        <strain evidence="2">NM79_F5</strain>
    </source>
</reference>
<dbReference type="AlphaFoldDB" id="A0A964RL57"/>
<gene>
    <name evidence="2" type="ORF">GKZ28_08650</name>
</gene>
<evidence type="ECO:0000313" key="3">
    <source>
        <dbReference type="Proteomes" id="UP000656077"/>
    </source>
</evidence>
<comment type="caution">
    <text evidence="2">The sequence shown here is derived from an EMBL/GenBank/DDBJ whole genome shotgun (WGS) entry which is preliminary data.</text>
</comment>
<keyword evidence="1" id="KW-0812">Transmembrane</keyword>
<accession>A0A964RL57</accession>
<dbReference type="Proteomes" id="UP000656077">
    <property type="component" value="Unassembled WGS sequence"/>
</dbReference>
<evidence type="ECO:0000313" key="2">
    <source>
        <dbReference type="EMBL" id="MVX63763.1"/>
    </source>
</evidence>
<organism evidence="2 3">
    <name type="scientific">Clostridium chromiireducens</name>
    <dbReference type="NCBI Taxonomy" id="225345"/>
    <lineage>
        <taxon>Bacteria</taxon>
        <taxon>Bacillati</taxon>
        <taxon>Bacillota</taxon>
        <taxon>Clostridia</taxon>
        <taxon>Eubacteriales</taxon>
        <taxon>Clostridiaceae</taxon>
        <taxon>Clostridium</taxon>
    </lineage>
</organism>
<dbReference type="EMBL" id="WSRQ01000010">
    <property type="protein sequence ID" value="MVX63763.1"/>
    <property type="molecule type" value="Genomic_DNA"/>
</dbReference>